<evidence type="ECO:0000259" key="8">
    <source>
        <dbReference type="Pfam" id="PF04984"/>
    </source>
</evidence>
<feature type="domain" description="Tail sheath protein subtilisin-like" evidence="8">
    <location>
        <begin position="349"/>
        <end position="544"/>
    </location>
</feature>
<dbReference type="Gene3D" id="3.40.50.11780">
    <property type="match status" value="1"/>
</dbReference>
<evidence type="ECO:0000259" key="10">
    <source>
        <dbReference type="Pfam" id="PF22639"/>
    </source>
</evidence>
<evidence type="ECO:0000256" key="4">
    <source>
        <dbReference type="ARBA" id="ARBA00022766"/>
    </source>
</evidence>
<keyword evidence="13" id="KW-1185">Reference proteome</keyword>
<evidence type="ECO:0000256" key="6">
    <source>
        <dbReference type="ARBA" id="ARBA00023009"/>
    </source>
</evidence>
<evidence type="ECO:0000259" key="11">
    <source>
        <dbReference type="Pfam" id="PF22671"/>
    </source>
</evidence>
<dbReference type="GO" id="GO:0099000">
    <property type="term" value="P:symbiont genome ejection through host cell envelope, contractile tail mechanism"/>
    <property type="evidence" value="ECO:0007669"/>
    <property type="project" value="UniProtKB-KW"/>
</dbReference>
<dbReference type="Pfam" id="PF04984">
    <property type="entry name" value="Phage_sheath_1"/>
    <property type="match status" value="1"/>
</dbReference>
<evidence type="ECO:0000313" key="13">
    <source>
        <dbReference type="Proteomes" id="UP000203816"/>
    </source>
</evidence>
<keyword evidence="6" id="KW-1171">Viral genome ejection through host cell envelope</keyword>
<dbReference type="RefSeq" id="YP_009280019.1">
    <property type="nucleotide sequence ID" value="NC_031020.1"/>
</dbReference>
<name>A0A192YA20_9CAUD</name>
<dbReference type="InterPro" id="IPR054564">
    <property type="entry name" value="Gp18_domIII_N"/>
</dbReference>
<dbReference type="PANTHER" id="PTHR35861:SF1">
    <property type="entry name" value="PHAGE TAIL SHEATH PROTEIN"/>
    <property type="match status" value="1"/>
</dbReference>
<comment type="similarity">
    <text evidence="1">Belongs to the myoviridae tail sheath protein family.</text>
</comment>
<evidence type="ECO:0000259" key="9">
    <source>
        <dbReference type="Pfam" id="PF17482"/>
    </source>
</evidence>
<keyword evidence="4" id="KW-1242">Viral contractile tail ejection system</keyword>
<dbReference type="Gene3D" id="2.40.10.380">
    <property type="match status" value="1"/>
</dbReference>
<accession>A0A192YA20</accession>
<keyword evidence="3" id="KW-1227">Viral tail protein</keyword>
<reference evidence="12 13" key="1">
    <citation type="submission" date="2016-04" db="EMBL/GenBank/DDBJ databases">
        <title>Comparative genomics of Morganella phages MP1 and MP2 define new clades among the T4 and T7-like Viruses.</title>
        <authorList>
            <person name="Pinto G."/>
            <person name="Oliveira A."/>
            <person name="Malgorzata L."/>
            <person name="Kropinski A."/>
            <person name="Azeredo J."/>
        </authorList>
    </citation>
    <scope>NUCLEOTIDE SEQUENCE [LARGE SCALE GENOMIC DNA]</scope>
</reference>
<dbReference type="Pfam" id="PF17482">
    <property type="entry name" value="Phage_sheath_1C"/>
    <property type="match status" value="1"/>
</dbReference>
<evidence type="ECO:0000256" key="1">
    <source>
        <dbReference type="ARBA" id="ARBA00008005"/>
    </source>
</evidence>
<evidence type="ECO:0000256" key="2">
    <source>
        <dbReference type="ARBA" id="ARBA00022595"/>
    </source>
</evidence>
<feature type="domain" description="Tail sheath protein Gp18-like" evidence="10">
    <location>
        <begin position="98"/>
        <end position="189"/>
    </location>
</feature>
<sequence length="662" mass="72605">MTLLSPGIELKETSVQSTIVRGATGRACIAIKGSWGPAYQVTQITNEVELVDKFGSPNNDTADYFISCMNFLQYGNDLRVVRTVNRDFAKNASPLYHNIESTIVSGGSNYAVGDKVVVKYNNRVIEDKGLVTKVSADSKKIEAIFIPSTKIIAQAKAINTYPLLGAGWTAEVSMSTSGVAASITLGKIITDSGILLTEAETSLEDITNEEFQTLMKKYGMPSLVAVYPGERGSNIEVEVVSYDSYQKNGTVKVFPDGTERASTARQIFQYGPQNENQVGLIVRIDGAIHENIILSTKRGDKDVYGNNIFMDDYFSKGSSNYLFGTSLNWPKGFSGVIKLGGGTSANNMITAGDLMQAWDFFGDRESLHINLMIAGACAGETEEIASTVQKHVVSLADERQDCLALLSPPKSLIVNVPLTKAISNIVQWRRGVDGKGEAVDNNMNVNSTYCALDGNYKYQYDKYNDVNRWVPLAGDIAGLCARTDAVAQPWMSPAGYVRGQILNCIKLAIEPRQAHRDELYQLGINPVTGFAGGEGFVLFGDKTTTTVPSPFDHINVRRLFNMLKKNIGDSAKYKLFEINDDFTRKSFRMEVSQYLNHLKALGAMYDFRVVCDTTNNTPDVIDRGEFVGSIYIKPARSINYITLNFVATSTGADFDELIGPQQ</sequence>
<evidence type="ECO:0000256" key="3">
    <source>
        <dbReference type="ARBA" id="ARBA00022732"/>
    </source>
</evidence>
<evidence type="ECO:0000256" key="5">
    <source>
        <dbReference type="ARBA" id="ARBA00023003"/>
    </source>
</evidence>
<dbReference type="InterPro" id="IPR020287">
    <property type="entry name" value="Tail_sheath_C"/>
</dbReference>
<dbReference type="PANTHER" id="PTHR35861">
    <property type="match status" value="1"/>
</dbReference>
<keyword evidence="5" id="KW-0946">Virion</keyword>
<dbReference type="Pfam" id="PF22671">
    <property type="entry name" value="Gp18_domIII_N"/>
    <property type="match status" value="1"/>
</dbReference>
<proteinExistence type="inferred from homology"/>
<feature type="domain" description="Tail sheath protein Gp18-like" evidence="11">
    <location>
        <begin position="24"/>
        <end position="82"/>
    </location>
</feature>
<dbReference type="GO" id="GO:0098027">
    <property type="term" value="C:virus tail, sheath"/>
    <property type="evidence" value="ECO:0007669"/>
    <property type="project" value="UniProtKB-KW"/>
</dbReference>
<evidence type="ECO:0000256" key="7">
    <source>
        <dbReference type="ARBA" id="ARBA00023296"/>
    </source>
</evidence>
<gene>
    <name evidence="12" type="ORF">MP1_gp0161</name>
</gene>
<dbReference type="InterPro" id="IPR054565">
    <property type="entry name" value="Gp18-like_dom_I"/>
</dbReference>
<dbReference type="EMBL" id="KX078569">
    <property type="protein sequence ID" value="ANM46402.1"/>
    <property type="molecule type" value="Genomic_DNA"/>
</dbReference>
<dbReference type="Proteomes" id="UP000203816">
    <property type="component" value="Segment"/>
</dbReference>
<dbReference type="OrthoDB" id="879at10239"/>
<dbReference type="GeneID" id="29059226"/>
<feature type="domain" description="Tail sheath protein C-terminal" evidence="9">
    <location>
        <begin position="547"/>
        <end position="648"/>
    </location>
</feature>
<protein>
    <submittedName>
        <fullName evidence="12">Tail sheath protein</fullName>
    </submittedName>
</protein>
<dbReference type="KEGG" id="vg:29059226"/>
<evidence type="ECO:0000313" key="12">
    <source>
        <dbReference type="EMBL" id="ANM46402.1"/>
    </source>
</evidence>
<keyword evidence="5" id="KW-1229">Viral tail sheath protein</keyword>
<dbReference type="Pfam" id="PF22639">
    <property type="entry name" value="Gp18_dom_I"/>
    <property type="match status" value="1"/>
</dbReference>
<keyword evidence="7" id="KW-1160">Virus entry into host cell</keyword>
<organism evidence="12 13">
    <name type="scientific">Morganella phage vB_MmoM_MP1</name>
    <dbReference type="NCBI Taxonomy" id="1852628"/>
    <lineage>
        <taxon>Viruses</taxon>
        <taxon>Duplodnaviria</taxon>
        <taxon>Heunggongvirae</taxon>
        <taxon>Uroviricota</taxon>
        <taxon>Caudoviricetes</taxon>
        <taxon>Pantevenvirales</taxon>
        <taxon>Straboviridae</taxon>
        <taxon>Gualtarvirus</taxon>
        <taxon>Gualtarvirus mp1</taxon>
    </lineage>
</organism>
<dbReference type="InterPro" id="IPR052042">
    <property type="entry name" value="Tail_sheath_structural"/>
</dbReference>
<keyword evidence="2" id="KW-1162">Viral penetration into host cytoplasm</keyword>
<dbReference type="InterPro" id="IPR035089">
    <property type="entry name" value="Phage_sheath_subtilisin"/>
</dbReference>